<dbReference type="GO" id="GO:0005509">
    <property type="term" value="F:calcium ion binding"/>
    <property type="evidence" value="ECO:0007669"/>
    <property type="project" value="InterPro"/>
</dbReference>
<dbReference type="Gene3D" id="2.60.40.2810">
    <property type="match status" value="7"/>
</dbReference>
<sequence length="1904" mass="189517">MIKRSSLGTAGGLRTVVPHLIALEPRMMFDGAAVATAATTLDSIGVLDPRDAVQLDAPEPHHFAPSTRADDLSGWALDVGLADWLGVVQRDRSAPNEVIFIDRSVDNYEELAGQWADRGQVILIDADRDGIDQMRQALIGMTGIDAIHIVSHGSAGSFDLGNTRIDVGSINGELMASFAAIGGKLSVDGDILVYGCDFGEGPVGQEAMNALARVTGADIAASTDATGSATLGGDWKLEASNGYVQSSMLASDDFSGLLARTNTGPWTINGNTSTTVVDGITVSITITGAGSSTFAGTSNGAFNNIAAFDNGAQGQPSLSTTWTTTNATDVGTITISFSQAVINPVIHLDRLGGAIGTTSNSALLTLLTSGATLAKIAGPAHFVVDSGTRTVTRTIGQTVAANTESSLDGTQGTAAGSVRIGGTFTSVQFSIRATGAVGSDGFEIGTAVDASPIARNDVFTQNEDFGSFSGNLLNNNGNNADSDPRGDTLTVVSVRNSAGTAIPVGTPTMLASGASVTLNANGTFTYADNGVDNGLAVGQTRVETLSYTISDANGGTSTATATITITGANDAPVAVNDSATTAEDTAVTVAVLANDSDVDRDSLSVSSATAANGTVTINPDGTLTYRPNANFNGTDAIIYVVSDGRGGTATATVAVTVTAVDDAPVNTVPGAQITAEDAPIVFSNANGNVIAIVDVEGAPQTVTLSVTNGSLTLGSLAGLTFSQGDGTADSTMTFVGSLAAINQALQGLTYAPLADFNGTAQITLRTVDSSTAQSDTDTIAITVTPVADIANDSVTTAEDTPIAINVFGNDSFENAARMITAVDGVTIIAGGAAVAVANGSVSLNAAGQLVFAPTANYNGTTSFTYRVTSNGTTETANATVVVTAVNDAPVALGTLPARTNVDAASVTFGTIGAFSDVDNAALTYSTTGLPAGLTIDAVTGVISGTINRSASQPNGGLYTVVVTARDAAGATATQSFGWTITNPAPVAANDSASTSEDTSVTIAVLANDTDPDGDPLTVVAASAANGAVTINANGTLTYTPNANFNGTDAISYTISDGQGGSSSATVAITIAAVNDAPIAVGTLPARSNPDAATVSIATAAGFNDVDNATLTYSATGLPAGLTINAATGVISGTIDRSASQANGGNYAVVVTARDAAGLTATQGFAWTVTNPAPLAVNDTASTSEDTPVTIAVLANDNDPDGDPLTVVSASAANGVVVINANGTLTYTPNANYNGADTITYTISDGQGGTRSATVAVTIVAMDDAPTPVGTLPARSNADAAIVSVATAGGFADVDDATLTYTAIGLPSGLTINEATGVISGTINRSASQVVGGVYSVVVTARDAGGLTATQGFTWTITNPAPVAANDSATTDEDVPVMIAVLANDTDPDGDPLTVVSASATRGSVVINANGTLTYTPSADYNGSDTIAYVISDAQGGTSTATVLVSIAARNDAPTAVNDTGTVNEDTTATIVVLANDSDRDGDPLTVITAAAANGTVTINPNGTLTYRANANFSGSDTITYTISDGQGGTATATVAVTVVPVNDAPTAVGTLPARSNLDADVVSVATAGGFTDVDSATLTYSATGLPAGLTVDAATGVILGTINRSASQLNGGIYAVTVTARDTAGLTATQSFGWTVTNPAPIVANDTATTSEDTPVSIVVLANDVDPDGDPLTVIAASAINGTVSIAADGSLVYTPRANFNGPDTINYTISDGQGSTTTATVAVTVTPVNDRPVAVNDTAATNEDTPVTIPVLANDSDVDGDPLTVTAGSAANGMVVINANGTLTYTPNANFNGNDTISYTISDGQGGFSTASITVTVAAVNDAPVRVGTLPPRNDADGDAVSLGTAGAFDDVDNPTLTYSATGLPTGLMLDTATGVISGTIDRSASQVGGGAYTVTVTATDAA</sequence>
<dbReference type="GO" id="GO:0016020">
    <property type="term" value="C:membrane"/>
    <property type="evidence" value="ECO:0007669"/>
    <property type="project" value="InterPro"/>
</dbReference>
<dbReference type="Gene3D" id="2.60.40.10">
    <property type="entry name" value="Immunoglobulins"/>
    <property type="match status" value="5"/>
</dbReference>
<dbReference type="Pfam" id="PF05345">
    <property type="entry name" value="He_PIG"/>
    <property type="match status" value="5"/>
</dbReference>
<feature type="domain" description="Dystroglycan-type cadherin-like" evidence="1">
    <location>
        <begin position="1078"/>
        <end position="1175"/>
    </location>
</feature>
<dbReference type="InterPro" id="IPR025592">
    <property type="entry name" value="DUF4347"/>
</dbReference>
<evidence type="ECO:0000313" key="3">
    <source>
        <dbReference type="Proteomes" id="UP000546701"/>
    </source>
</evidence>
<feature type="domain" description="Dystroglycan-type cadherin-like" evidence="1">
    <location>
        <begin position="1266"/>
        <end position="1363"/>
    </location>
</feature>
<dbReference type="PANTHER" id="PTHR34720">
    <property type="entry name" value="MICROCYSTIN DEPENDENT PROTEIN"/>
    <property type="match status" value="1"/>
</dbReference>
<feature type="domain" description="Dystroglycan-type cadherin-like" evidence="1">
    <location>
        <begin position="880"/>
        <end position="985"/>
    </location>
</feature>
<dbReference type="Gene3D" id="2.60.40.3440">
    <property type="match status" value="1"/>
</dbReference>
<protein>
    <submittedName>
        <fullName evidence="2">VCBS repeat-containing protein</fullName>
    </submittedName>
</protein>
<dbReference type="EMBL" id="JACIJR010000016">
    <property type="protein sequence ID" value="MBB5730985.1"/>
    <property type="molecule type" value="Genomic_DNA"/>
</dbReference>
<feature type="non-terminal residue" evidence="2">
    <location>
        <position position="1904"/>
    </location>
</feature>
<proteinExistence type="predicted"/>
<dbReference type="SMART" id="SM00736">
    <property type="entry name" value="CADG"/>
    <property type="match status" value="4"/>
</dbReference>
<dbReference type="InterPro" id="IPR010221">
    <property type="entry name" value="VCBS_dom"/>
</dbReference>
<accession>A0A7W9F4Z2</accession>
<dbReference type="NCBIfam" id="NF012211">
    <property type="entry name" value="tand_rpt_95"/>
    <property type="match status" value="8"/>
</dbReference>
<name>A0A7W9F4Z2_9SPHN</name>
<organism evidence="2 3">
    <name type="scientific">Sphingomonas prati</name>
    <dbReference type="NCBI Taxonomy" id="1843237"/>
    <lineage>
        <taxon>Bacteria</taxon>
        <taxon>Pseudomonadati</taxon>
        <taxon>Pseudomonadota</taxon>
        <taxon>Alphaproteobacteria</taxon>
        <taxon>Sphingomonadales</taxon>
        <taxon>Sphingomonadaceae</taxon>
        <taxon>Sphingomonas</taxon>
    </lineage>
</organism>
<dbReference type="Proteomes" id="UP000546701">
    <property type="component" value="Unassembled WGS sequence"/>
</dbReference>
<dbReference type="InterPro" id="IPR006644">
    <property type="entry name" value="Cadg"/>
</dbReference>
<dbReference type="InterPro" id="IPR013783">
    <property type="entry name" value="Ig-like_fold"/>
</dbReference>
<dbReference type="NCBIfam" id="TIGR01965">
    <property type="entry name" value="VCBS_repeat"/>
    <property type="match status" value="1"/>
</dbReference>
<evidence type="ECO:0000259" key="1">
    <source>
        <dbReference type="SMART" id="SM00736"/>
    </source>
</evidence>
<dbReference type="Pfam" id="PF14252">
    <property type="entry name" value="DUF4347"/>
    <property type="match status" value="1"/>
</dbReference>
<evidence type="ECO:0000313" key="2">
    <source>
        <dbReference type="EMBL" id="MBB5730985.1"/>
    </source>
</evidence>
<dbReference type="SUPFAM" id="SSF49313">
    <property type="entry name" value="Cadherin-like"/>
    <property type="match status" value="5"/>
</dbReference>
<reference evidence="2 3" key="1">
    <citation type="submission" date="2020-08" db="EMBL/GenBank/DDBJ databases">
        <title>Genomic Encyclopedia of Type Strains, Phase IV (KMG-IV): sequencing the most valuable type-strain genomes for metagenomic binning, comparative biology and taxonomic classification.</title>
        <authorList>
            <person name="Goeker M."/>
        </authorList>
    </citation>
    <scope>NUCLEOTIDE SEQUENCE [LARGE SCALE GENOMIC DNA]</scope>
    <source>
        <strain evidence="2 3">DSM 103336</strain>
    </source>
</reference>
<dbReference type="InterPro" id="IPR015919">
    <property type="entry name" value="Cadherin-like_sf"/>
</dbReference>
<gene>
    <name evidence="2" type="ORF">FHS99_003493</name>
</gene>
<dbReference type="RefSeq" id="WP_184075374.1">
    <property type="nucleotide sequence ID" value="NZ_JACIJR010000016.1"/>
</dbReference>
<keyword evidence="3" id="KW-1185">Reference proteome</keyword>
<comment type="caution">
    <text evidence="2">The sequence shown here is derived from an EMBL/GenBank/DDBJ whole genome shotgun (WGS) entry which is preliminary data.</text>
</comment>
<dbReference type="Pfam" id="PF17963">
    <property type="entry name" value="Big_9"/>
    <property type="match status" value="9"/>
</dbReference>
<feature type="domain" description="Dystroglycan-type cadherin-like" evidence="1">
    <location>
        <begin position="1546"/>
        <end position="1641"/>
    </location>
</feature>
<dbReference type="PANTHER" id="PTHR34720:SF9">
    <property type="entry name" value="BLR4714 PROTEIN"/>
    <property type="match status" value="1"/>
</dbReference>